<keyword evidence="5" id="KW-0227">DNA damage</keyword>
<evidence type="ECO:0000256" key="9">
    <source>
        <dbReference type="ARBA" id="ARBA00023163"/>
    </source>
</evidence>
<dbReference type="RefSeq" id="WP_281761703.1">
    <property type="nucleotide sequence ID" value="NZ_AP026709.1"/>
</dbReference>
<dbReference type="InterPro" id="IPR009057">
    <property type="entry name" value="Homeodomain-like_sf"/>
</dbReference>
<name>A0ABM8AW50_9BACT</name>
<evidence type="ECO:0000256" key="4">
    <source>
        <dbReference type="ARBA" id="ARBA00022603"/>
    </source>
</evidence>
<keyword evidence="10" id="KW-0234">DNA repair</keyword>
<dbReference type="InterPro" id="IPR023170">
    <property type="entry name" value="HhH_base_excis_C"/>
</dbReference>
<keyword evidence="9" id="KW-0804">Transcription</keyword>
<dbReference type="InterPro" id="IPR018060">
    <property type="entry name" value="HTH_AraC"/>
</dbReference>
<evidence type="ECO:0000256" key="10">
    <source>
        <dbReference type="ARBA" id="ARBA00023204"/>
    </source>
</evidence>
<dbReference type="PANTHER" id="PTHR43003:SF13">
    <property type="entry name" value="DNA-3-METHYLADENINE GLYCOSYLASE 2"/>
    <property type="match status" value="1"/>
</dbReference>
<evidence type="ECO:0000313" key="12">
    <source>
        <dbReference type="EMBL" id="BDQ35770.1"/>
    </source>
</evidence>
<evidence type="ECO:0000256" key="5">
    <source>
        <dbReference type="ARBA" id="ARBA00022763"/>
    </source>
</evidence>
<dbReference type="Gene3D" id="1.10.10.60">
    <property type="entry name" value="Homeodomain-like"/>
    <property type="match status" value="1"/>
</dbReference>
<dbReference type="InterPro" id="IPR051912">
    <property type="entry name" value="Alkylbase_DNA_Glycosylase/TA"/>
</dbReference>
<dbReference type="CDD" id="cd00056">
    <property type="entry name" value="ENDO3c"/>
    <property type="match status" value="1"/>
</dbReference>
<evidence type="ECO:0000256" key="2">
    <source>
        <dbReference type="ARBA" id="ARBA00001947"/>
    </source>
</evidence>
<comment type="catalytic activity">
    <reaction evidence="1">
        <text>Hydrolysis of alkylated DNA, releasing 3-methyladenine, 3-methylguanine, 7-methylguanine and 7-methyladenine.</text>
        <dbReference type="EC" id="3.2.2.21"/>
    </reaction>
</comment>
<evidence type="ECO:0000259" key="11">
    <source>
        <dbReference type="PROSITE" id="PS01124"/>
    </source>
</evidence>
<feature type="domain" description="HTH araC/xylS-type" evidence="11">
    <location>
        <begin position="85"/>
        <end position="183"/>
    </location>
</feature>
<dbReference type="Pfam" id="PF12833">
    <property type="entry name" value="HTH_18"/>
    <property type="match status" value="1"/>
</dbReference>
<dbReference type="Gene3D" id="3.40.10.10">
    <property type="entry name" value="DNA Methylphosphotriester Repair Domain"/>
    <property type="match status" value="1"/>
</dbReference>
<evidence type="ECO:0000256" key="1">
    <source>
        <dbReference type="ARBA" id="ARBA00000086"/>
    </source>
</evidence>
<dbReference type="SMART" id="SM00478">
    <property type="entry name" value="ENDO3c"/>
    <property type="match status" value="1"/>
</dbReference>
<dbReference type="Gene3D" id="1.10.1670.10">
    <property type="entry name" value="Helix-hairpin-Helix base-excision DNA repair enzymes (C-terminal)"/>
    <property type="match status" value="1"/>
</dbReference>
<dbReference type="Gene3D" id="3.30.310.20">
    <property type="entry name" value="DNA-3-methyladenine glycosylase AlkA, N-terminal domain"/>
    <property type="match status" value="1"/>
</dbReference>
<dbReference type="InterPro" id="IPR011257">
    <property type="entry name" value="DNA_glycosylase"/>
</dbReference>
<keyword evidence="4" id="KW-0489">Methyltransferase</keyword>
<evidence type="ECO:0000256" key="6">
    <source>
        <dbReference type="ARBA" id="ARBA00023015"/>
    </source>
</evidence>
<dbReference type="SUPFAM" id="SSF48150">
    <property type="entry name" value="DNA-glycosylase"/>
    <property type="match status" value="1"/>
</dbReference>
<dbReference type="SUPFAM" id="SSF55945">
    <property type="entry name" value="TATA-box binding protein-like"/>
    <property type="match status" value="1"/>
</dbReference>
<dbReference type="Pfam" id="PF06029">
    <property type="entry name" value="AlkA_N"/>
    <property type="match status" value="1"/>
</dbReference>
<dbReference type="SMART" id="SM01009">
    <property type="entry name" value="AlkA_N"/>
    <property type="match status" value="1"/>
</dbReference>
<evidence type="ECO:0000313" key="13">
    <source>
        <dbReference type="Proteomes" id="UP001317742"/>
    </source>
</evidence>
<reference evidence="12 13" key="1">
    <citation type="submission" date="2022-08" db="EMBL/GenBank/DDBJ databases">
        <title>Genome Sequence of the sulphate-reducing bacterium, Pseudodesulfovibrio sp. SYK.</title>
        <authorList>
            <person name="Kondo R."/>
            <person name="Kataoka T."/>
        </authorList>
    </citation>
    <scope>NUCLEOTIDE SEQUENCE [LARGE SCALE GENOMIC DNA]</scope>
    <source>
        <strain evidence="12 13">SYK</strain>
    </source>
</reference>
<dbReference type="SUPFAM" id="SSF46689">
    <property type="entry name" value="Homeodomain-like"/>
    <property type="match status" value="1"/>
</dbReference>
<sequence>MDTKFSRARQRKDKNFDGNFFFGVKTTGIFCRPSCPAPTAKEENVEYFDTIFAALEKGFRPCLRCRPDIEIDYYNGNANGTSVVDTALKNIFDGYLNDHTLAELAADLMISERHLRKLFVDNLGVPPIKIARYHKTLFAKKLLISSNKPVTDIAFASGFNSIKQFNEAFKATFGKTPTEARNLSQQAHIQDNTTLLLRYSPPFDFKQILTFLRIRAIEGVELVTHTSYSRTFRTRNTRGYFTVCDHPAQSALALSIVCDDIKCFMQIHNQVRRMFDLDTDFSDINKRFINDPLLSKGMDNSHVPRLPVAFDPFEFIIRAILGQQITVKAATTLAGRIAKRSNLQTDDSFPHGLHFFFPQPKEFMTMNLDKLGITKTRQQTLQTAIQAVIDKKISLSPNQSLETFNQQFSALKGIGPWTVNYVGMRGLGIIDSFPASDLGIIKAMMLDDKKPTVHNILKQSEKWRPYRAYAALCLWNSSKEK</sequence>
<dbReference type="PANTHER" id="PTHR43003">
    <property type="entry name" value="DNA-3-METHYLADENINE GLYCOSYLASE"/>
    <property type="match status" value="1"/>
</dbReference>
<dbReference type="InterPro" id="IPR035451">
    <property type="entry name" value="Ada-like_dom_sf"/>
</dbReference>
<keyword evidence="4" id="KW-0808">Transferase</keyword>
<dbReference type="InterPro" id="IPR037046">
    <property type="entry name" value="AlkA_N_sf"/>
</dbReference>
<dbReference type="InterPro" id="IPR020449">
    <property type="entry name" value="Tscrpt_reg_AraC-type_HTH"/>
</dbReference>
<evidence type="ECO:0000256" key="8">
    <source>
        <dbReference type="ARBA" id="ARBA00023159"/>
    </source>
</evidence>
<dbReference type="EMBL" id="AP026709">
    <property type="protein sequence ID" value="BDQ35770.1"/>
    <property type="molecule type" value="Genomic_DNA"/>
</dbReference>
<keyword evidence="6" id="KW-0805">Transcription regulation</keyword>
<dbReference type="InterPro" id="IPR004026">
    <property type="entry name" value="Ada_DNA_repair_Zn-bd"/>
</dbReference>
<dbReference type="InterPro" id="IPR010316">
    <property type="entry name" value="AlkA_N"/>
</dbReference>
<gene>
    <name evidence="12" type="ORF">SYK_01300</name>
</gene>
<protein>
    <recommendedName>
        <fullName evidence="3">DNA-3-methyladenine glycosylase II</fullName>
        <ecNumber evidence="3">3.2.2.21</ecNumber>
    </recommendedName>
</protein>
<dbReference type="InterPro" id="IPR003265">
    <property type="entry name" value="HhH-GPD_domain"/>
</dbReference>
<evidence type="ECO:0000256" key="7">
    <source>
        <dbReference type="ARBA" id="ARBA00023125"/>
    </source>
</evidence>
<keyword evidence="8" id="KW-0010">Activator</keyword>
<keyword evidence="7" id="KW-0238">DNA-binding</keyword>
<dbReference type="EC" id="3.2.2.21" evidence="3"/>
<comment type="cofactor">
    <cofactor evidence="2">
        <name>Zn(2+)</name>
        <dbReference type="ChEBI" id="CHEBI:29105"/>
    </cofactor>
</comment>
<keyword evidence="13" id="KW-1185">Reference proteome</keyword>
<accession>A0ABM8AW50</accession>
<dbReference type="PRINTS" id="PR00032">
    <property type="entry name" value="HTHARAC"/>
</dbReference>
<evidence type="ECO:0000256" key="3">
    <source>
        <dbReference type="ARBA" id="ARBA00012000"/>
    </source>
</evidence>
<dbReference type="SMART" id="SM00342">
    <property type="entry name" value="HTH_ARAC"/>
    <property type="match status" value="1"/>
</dbReference>
<dbReference type="PROSITE" id="PS01124">
    <property type="entry name" value="HTH_ARAC_FAMILY_2"/>
    <property type="match status" value="1"/>
</dbReference>
<dbReference type="Proteomes" id="UP001317742">
    <property type="component" value="Chromosome"/>
</dbReference>
<dbReference type="SUPFAM" id="SSF57884">
    <property type="entry name" value="Ada DNA repair protein, N-terminal domain (N-Ada 10)"/>
    <property type="match status" value="1"/>
</dbReference>
<organism evidence="12 13">
    <name type="scientific">Pseudodesulfovibrio nedwellii</name>
    <dbReference type="NCBI Taxonomy" id="2973072"/>
    <lineage>
        <taxon>Bacteria</taxon>
        <taxon>Pseudomonadati</taxon>
        <taxon>Thermodesulfobacteriota</taxon>
        <taxon>Desulfovibrionia</taxon>
        <taxon>Desulfovibrionales</taxon>
        <taxon>Desulfovibrionaceae</taxon>
    </lineage>
</organism>
<dbReference type="Pfam" id="PF02805">
    <property type="entry name" value="Ada_Zn_binding"/>
    <property type="match status" value="1"/>
</dbReference>
<dbReference type="Gene3D" id="1.10.340.30">
    <property type="entry name" value="Hypothetical protein, domain 2"/>
    <property type="match status" value="1"/>
</dbReference>
<proteinExistence type="predicted"/>